<reference evidence="1" key="2">
    <citation type="submission" date="2018-03" db="EMBL/GenBank/DDBJ databases">
        <title>The Triticum urartu genome reveals the dynamic nature of wheat genome evolution.</title>
        <authorList>
            <person name="Ling H."/>
            <person name="Ma B."/>
            <person name="Shi X."/>
            <person name="Liu H."/>
            <person name="Dong L."/>
            <person name="Sun H."/>
            <person name="Cao Y."/>
            <person name="Gao Q."/>
            <person name="Zheng S."/>
            <person name="Li Y."/>
            <person name="Yu Y."/>
            <person name="Du H."/>
            <person name="Qi M."/>
            <person name="Li Y."/>
            <person name="Yu H."/>
            <person name="Cui Y."/>
            <person name="Wang N."/>
            <person name="Chen C."/>
            <person name="Wu H."/>
            <person name="Zhao Y."/>
            <person name="Zhang J."/>
            <person name="Li Y."/>
            <person name="Zhou W."/>
            <person name="Zhang B."/>
            <person name="Hu W."/>
            <person name="Eijk M."/>
            <person name="Tang J."/>
            <person name="Witsenboer H."/>
            <person name="Zhao S."/>
            <person name="Li Z."/>
            <person name="Zhang A."/>
            <person name="Wang D."/>
            <person name="Liang C."/>
        </authorList>
    </citation>
    <scope>NUCLEOTIDE SEQUENCE [LARGE SCALE GENOMIC DNA]</scope>
    <source>
        <strain evidence="1">cv. G1812</strain>
    </source>
</reference>
<evidence type="ECO:0000313" key="1">
    <source>
        <dbReference type="EnsemblPlants" id="TuG1812G0100002264.01.T01.cds280053"/>
    </source>
</evidence>
<dbReference type="EnsemblPlants" id="TuG1812G0100002264.01.T01">
    <property type="protein sequence ID" value="TuG1812G0100002264.01.T01.cds280053"/>
    <property type="gene ID" value="TuG1812G0100002264.01"/>
</dbReference>
<keyword evidence="2" id="KW-1185">Reference proteome</keyword>
<proteinExistence type="predicted"/>
<dbReference type="Proteomes" id="UP000015106">
    <property type="component" value="Chromosome 1"/>
</dbReference>
<reference evidence="1" key="3">
    <citation type="submission" date="2022-06" db="UniProtKB">
        <authorList>
            <consortium name="EnsemblPlants"/>
        </authorList>
    </citation>
    <scope>IDENTIFICATION</scope>
</reference>
<sequence length="170" mass="19050">MTWVEHSVEQVTGTILMEAGDAPGVSSKVSWALVVEEKTSWTTAGALASSVRPPSAAVPMGQASCGVETPVRIFNIRRAACPRRCSVPWSAHGNRPSRPSAPDAWWWKKLMNSKKNWAKIGRTRENLWRIRRVEGGSDTTMLGSHLRITRITPLQKDQAELQEVEEEYRR</sequence>
<reference evidence="2" key="1">
    <citation type="journal article" date="2013" name="Nature">
        <title>Draft genome of the wheat A-genome progenitor Triticum urartu.</title>
        <authorList>
            <person name="Ling H.Q."/>
            <person name="Zhao S."/>
            <person name="Liu D."/>
            <person name="Wang J."/>
            <person name="Sun H."/>
            <person name="Zhang C."/>
            <person name="Fan H."/>
            <person name="Li D."/>
            <person name="Dong L."/>
            <person name="Tao Y."/>
            <person name="Gao C."/>
            <person name="Wu H."/>
            <person name="Li Y."/>
            <person name="Cui Y."/>
            <person name="Guo X."/>
            <person name="Zheng S."/>
            <person name="Wang B."/>
            <person name="Yu K."/>
            <person name="Liang Q."/>
            <person name="Yang W."/>
            <person name="Lou X."/>
            <person name="Chen J."/>
            <person name="Feng M."/>
            <person name="Jian J."/>
            <person name="Zhang X."/>
            <person name="Luo G."/>
            <person name="Jiang Y."/>
            <person name="Liu J."/>
            <person name="Wang Z."/>
            <person name="Sha Y."/>
            <person name="Zhang B."/>
            <person name="Wu H."/>
            <person name="Tang D."/>
            <person name="Shen Q."/>
            <person name="Xue P."/>
            <person name="Zou S."/>
            <person name="Wang X."/>
            <person name="Liu X."/>
            <person name="Wang F."/>
            <person name="Yang Y."/>
            <person name="An X."/>
            <person name="Dong Z."/>
            <person name="Zhang K."/>
            <person name="Zhang X."/>
            <person name="Luo M.C."/>
            <person name="Dvorak J."/>
            <person name="Tong Y."/>
            <person name="Wang J."/>
            <person name="Yang H."/>
            <person name="Li Z."/>
            <person name="Wang D."/>
            <person name="Zhang A."/>
            <person name="Wang J."/>
        </authorList>
    </citation>
    <scope>NUCLEOTIDE SEQUENCE</scope>
    <source>
        <strain evidence="2">cv. G1812</strain>
    </source>
</reference>
<evidence type="ECO:0000313" key="2">
    <source>
        <dbReference type="Proteomes" id="UP000015106"/>
    </source>
</evidence>
<name>A0A8R7JZ13_TRIUA</name>
<protein>
    <submittedName>
        <fullName evidence="1">Uncharacterized protein</fullName>
    </submittedName>
</protein>
<dbReference type="AlphaFoldDB" id="A0A8R7JZ13"/>
<organism evidence="1 2">
    <name type="scientific">Triticum urartu</name>
    <name type="common">Red wild einkorn</name>
    <name type="synonym">Crithodium urartu</name>
    <dbReference type="NCBI Taxonomy" id="4572"/>
    <lineage>
        <taxon>Eukaryota</taxon>
        <taxon>Viridiplantae</taxon>
        <taxon>Streptophyta</taxon>
        <taxon>Embryophyta</taxon>
        <taxon>Tracheophyta</taxon>
        <taxon>Spermatophyta</taxon>
        <taxon>Magnoliopsida</taxon>
        <taxon>Liliopsida</taxon>
        <taxon>Poales</taxon>
        <taxon>Poaceae</taxon>
        <taxon>BOP clade</taxon>
        <taxon>Pooideae</taxon>
        <taxon>Triticodae</taxon>
        <taxon>Triticeae</taxon>
        <taxon>Triticinae</taxon>
        <taxon>Triticum</taxon>
    </lineage>
</organism>
<accession>A0A8R7JZ13</accession>
<dbReference type="Gramene" id="TuG1812G0100002264.01.T01">
    <property type="protein sequence ID" value="TuG1812G0100002264.01.T01.cds280053"/>
    <property type="gene ID" value="TuG1812G0100002264.01"/>
</dbReference>